<evidence type="ECO:0000313" key="3">
    <source>
        <dbReference type="Proteomes" id="UP000636800"/>
    </source>
</evidence>
<dbReference type="Proteomes" id="UP000636800">
    <property type="component" value="Chromosome 1"/>
</dbReference>
<proteinExistence type="predicted"/>
<accession>A0A835VNA7</accession>
<reference evidence="3 4" key="1">
    <citation type="journal article" date="2020" name="Nat. Food">
        <title>A phased Vanilla planifolia genome enables genetic improvement of flavour and production.</title>
        <authorList>
            <person name="Hasing T."/>
            <person name="Tang H."/>
            <person name="Brym M."/>
            <person name="Khazi F."/>
            <person name="Huang T."/>
            <person name="Chambers A.H."/>
        </authorList>
    </citation>
    <scope>NUCLEOTIDE SEQUENCE [LARGE SCALE GENOMIC DNA]</scope>
    <source>
        <tissue evidence="2">Leaf</tissue>
    </source>
</reference>
<keyword evidence="3" id="KW-1185">Reference proteome</keyword>
<evidence type="ECO:0000313" key="2">
    <source>
        <dbReference type="EMBL" id="KAG0503213.1"/>
    </source>
</evidence>
<sequence length="86" mass="10159">MTGGQRNRILADVRQWWRNGIGGRRAVFIIRYLFIDEPPISQCHENYAPIRYKDVEVNDHFIMPKVWEKEMDKSGEKDGRIKIIGV</sequence>
<dbReference type="EMBL" id="JADCNM010000001">
    <property type="protein sequence ID" value="KAG0503213.1"/>
    <property type="molecule type" value="Genomic_DNA"/>
</dbReference>
<organism evidence="2 4">
    <name type="scientific">Vanilla planifolia</name>
    <name type="common">Vanilla</name>
    <dbReference type="NCBI Taxonomy" id="51239"/>
    <lineage>
        <taxon>Eukaryota</taxon>
        <taxon>Viridiplantae</taxon>
        <taxon>Streptophyta</taxon>
        <taxon>Embryophyta</taxon>
        <taxon>Tracheophyta</taxon>
        <taxon>Spermatophyta</taxon>
        <taxon>Magnoliopsida</taxon>
        <taxon>Liliopsida</taxon>
        <taxon>Asparagales</taxon>
        <taxon>Orchidaceae</taxon>
        <taxon>Vanilloideae</taxon>
        <taxon>Vanilleae</taxon>
        <taxon>Vanilla</taxon>
    </lineage>
</organism>
<dbReference type="EMBL" id="JADCNL010000001">
    <property type="protein sequence ID" value="KAG0498985.1"/>
    <property type="molecule type" value="Genomic_DNA"/>
</dbReference>
<evidence type="ECO:0000313" key="1">
    <source>
        <dbReference type="EMBL" id="KAG0498985.1"/>
    </source>
</evidence>
<dbReference type="AlphaFoldDB" id="A0A835VNA7"/>
<name>A0A835VNA7_VANPL</name>
<protein>
    <submittedName>
        <fullName evidence="2">Uncharacterized protein</fullName>
    </submittedName>
</protein>
<evidence type="ECO:0000313" key="4">
    <source>
        <dbReference type="Proteomes" id="UP000639772"/>
    </source>
</evidence>
<gene>
    <name evidence="2" type="ORF">HPP92_003285</name>
    <name evidence="1" type="ORF">HPP92_003676</name>
</gene>
<dbReference type="Proteomes" id="UP000639772">
    <property type="component" value="Chromosome 1"/>
</dbReference>
<comment type="caution">
    <text evidence="2">The sequence shown here is derived from an EMBL/GenBank/DDBJ whole genome shotgun (WGS) entry which is preliminary data.</text>
</comment>